<dbReference type="Pfam" id="PF00346">
    <property type="entry name" value="Complex1_49kDa"/>
    <property type="match status" value="1"/>
</dbReference>
<evidence type="ECO:0000256" key="3">
    <source>
        <dbReference type="SAM" id="MobiDB-lite"/>
    </source>
</evidence>
<evidence type="ECO:0000259" key="4">
    <source>
        <dbReference type="Pfam" id="PF00346"/>
    </source>
</evidence>
<keyword evidence="2" id="KW-1278">Translocase</keyword>
<keyword evidence="2" id="KW-0813">Transport</keyword>
<dbReference type="InterPro" id="IPR029014">
    <property type="entry name" value="NiFe-Hase_large"/>
</dbReference>
<dbReference type="PANTHER" id="PTHR11993:SF10">
    <property type="entry name" value="NADH DEHYDROGENASE [UBIQUINONE] IRON-SULFUR PROTEIN 2, MITOCHONDRIAL"/>
    <property type="match status" value="1"/>
</dbReference>
<dbReference type="InterPro" id="IPR022885">
    <property type="entry name" value="NDH1_su_D/H"/>
</dbReference>
<comment type="similarity">
    <text evidence="2">Belongs to the complex I 49 kDa subunit family.</text>
</comment>
<dbReference type="SUPFAM" id="SSF56762">
    <property type="entry name" value="HydB/Nqo4-like"/>
    <property type="match status" value="1"/>
</dbReference>
<keyword evidence="1" id="KW-0997">Cell inner membrane</keyword>
<dbReference type="EC" id="7.1.1.-" evidence="2"/>
<comment type="subcellular location">
    <subcellularLocation>
        <location evidence="2">Cell membrane</location>
        <topology evidence="2">Peripheral membrane protein</topology>
        <orientation evidence="2">Cytoplasmic side</orientation>
    </subcellularLocation>
</comment>
<protein>
    <recommendedName>
        <fullName evidence="2">NADH-quinone oxidoreductase subunit D</fullName>
        <ecNumber evidence="2">7.1.1.-</ecNumber>
    </recommendedName>
    <alternativeName>
        <fullName evidence="2">NADH dehydrogenase I subunit D</fullName>
    </alternativeName>
    <alternativeName>
        <fullName evidence="2">NDH-1 subunit D</fullName>
    </alternativeName>
</protein>
<comment type="subunit">
    <text evidence="2">NDH-1 is composed of 14 different subunits. Subunits NuoB, C, D, E, F, and G constitute the peripheral sector of the complex.</text>
</comment>
<dbReference type="Gene3D" id="1.10.645.10">
    <property type="entry name" value="Cytochrome-c3 Hydrogenase, chain B"/>
    <property type="match status" value="1"/>
</dbReference>
<keyword evidence="2" id="KW-0472">Membrane</keyword>
<dbReference type="EMBL" id="AP025592">
    <property type="protein sequence ID" value="BDG07029.1"/>
    <property type="molecule type" value="Genomic_DNA"/>
</dbReference>
<name>A0ABM7X5D4_9BACT</name>
<keyword evidence="2" id="KW-0830">Ubiquinone</keyword>
<gene>
    <name evidence="5" type="primary">nuoD_2</name>
    <name evidence="2" type="synonym">nuoD</name>
    <name evidence="5" type="ORF">AMPC_01420</name>
</gene>
<feature type="region of interest" description="Disordered" evidence="3">
    <location>
        <begin position="1"/>
        <end position="28"/>
    </location>
</feature>
<organism evidence="5 6">
    <name type="scientific">Anaeromyxobacter paludicola</name>
    <dbReference type="NCBI Taxonomy" id="2918171"/>
    <lineage>
        <taxon>Bacteria</taxon>
        <taxon>Pseudomonadati</taxon>
        <taxon>Myxococcota</taxon>
        <taxon>Myxococcia</taxon>
        <taxon>Myxococcales</taxon>
        <taxon>Cystobacterineae</taxon>
        <taxon>Anaeromyxobacteraceae</taxon>
        <taxon>Anaeromyxobacter</taxon>
    </lineage>
</organism>
<dbReference type="InterPro" id="IPR001135">
    <property type="entry name" value="NADH_Q_OxRdtase_suD"/>
</dbReference>
<dbReference type="NCBIfam" id="TIGR01962">
    <property type="entry name" value="NuoD"/>
    <property type="match status" value="1"/>
</dbReference>
<comment type="catalytic activity">
    <reaction evidence="2">
        <text>a quinone + NADH + 5 H(+)(in) = a quinol + NAD(+) + 4 H(+)(out)</text>
        <dbReference type="Rhea" id="RHEA:57888"/>
        <dbReference type="ChEBI" id="CHEBI:15378"/>
        <dbReference type="ChEBI" id="CHEBI:24646"/>
        <dbReference type="ChEBI" id="CHEBI:57540"/>
        <dbReference type="ChEBI" id="CHEBI:57945"/>
        <dbReference type="ChEBI" id="CHEBI:132124"/>
    </reaction>
</comment>
<evidence type="ECO:0000313" key="5">
    <source>
        <dbReference type="EMBL" id="BDG07029.1"/>
    </source>
</evidence>
<comment type="function">
    <text evidence="2">NDH-1 shuttles electrons from NADH, via FMN and iron-sulfur (Fe-S) centers, to quinones in the respiratory chain. The immediate electron acceptor for the enzyme in this species is believed to be ubiquinone. Couples the redox reaction to proton translocation (for every two electrons transferred, four hydrogen ions are translocated across the cytoplasmic membrane), and thus conserves the redox energy in a proton gradient.</text>
</comment>
<keyword evidence="6" id="KW-1185">Reference proteome</keyword>
<feature type="compositionally biased region" description="Gly residues" evidence="3">
    <location>
        <begin position="1"/>
        <end position="10"/>
    </location>
</feature>
<keyword evidence="2" id="KW-0874">Quinone</keyword>
<evidence type="ECO:0000256" key="2">
    <source>
        <dbReference type="HAMAP-Rule" id="MF_01358"/>
    </source>
</evidence>
<dbReference type="NCBIfam" id="NF004739">
    <property type="entry name" value="PRK06075.1"/>
    <property type="match status" value="1"/>
</dbReference>
<accession>A0ABM7X5D4</accession>
<dbReference type="PANTHER" id="PTHR11993">
    <property type="entry name" value="NADH-UBIQUINONE OXIDOREDUCTASE 49 KDA SUBUNIT"/>
    <property type="match status" value="1"/>
</dbReference>
<reference evidence="6" key="1">
    <citation type="journal article" date="2022" name="Int. J. Syst. Evol. Microbiol.">
        <title>Anaeromyxobacter oryzae sp. nov., Anaeromyxobacter diazotrophicus sp. nov. and Anaeromyxobacter paludicola sp. nov., isolated from paddy soils.</title>
        <authorList>
            <person name="Itoh H."/>
            <person name="Xu Z."/>
            <person name="Mise K."/>
            <person name="Masuda Y."/>
            <person name="Ushijima N."/>
            <person name="Hayakawa C."/>
            <person name="Shiratori Y."/>
            <person name="Senoo K."/>
        </authorList>
    </citation>
    <scope>NUCLEOTIDE SEQUENCE [LARGE SCALE GENOMIC DNA]</scope>
    <source>
        <strain evidence="6">Red630</strain>
    </source>
</reference>
<keyword evidence="2" id="KW-1003">Cell membrane</keyword>
<evidence type="ECO:0000313" key="6">
    <source>
        <dbReference type="Proteomes" id="UP001162734"/>
    </source>
</evidence>
<dbReference type="Proteomes" id="UP001162734">
    <property type="component" value="Chromosome"/>
</dbReference>
<proteinExistence type="inferred from homology"/>
<dbReference type="HAMAP" id="MF_01358">
    <property type="entry name" value="NDH1_NuoD"/>
    <property type="match status" value="1"/>
</dbReference>
<feature type="domain" description="NADH-quinone oxidoreductase subunit D" evidence="4">
    <location>
        <begin position="172"/>
        <end position="440"/>
    </location>
</feature>
<keyword evidence="2" id="KW-0520">NAD</keyword>
<evidence type="ECO:0000256" key="1">
    <source>
        <dbReference type="ARBA" id="ARBA00022519"/>
    </source>
</evidence>
<sequence length="441" mass="48285">MAQEGKGTGGLDPAATPGSFGAGEAPRALDGRPEAAFGEVAPPFSAAEMDAPLHAKRMIVNMGPSHPAMHGVTRAVVALEGETIAEMKLDIGFLHRGFEKSCENATWTQCFPYTDRLNYISAIMNNTGFALGVEKLCRLDVPDRAKYLRVIGSEIHRICDHLTLVSAMGLELGAMTVFLYGIEARDLLWDRLTELCGARLTSNYCRVGGVARDVPEGWIEKTTASLDRVNELAGEIGGLLTRNRIFLDRTRGTGRVSRQDAIDLGFTGPCLRAAGEPYDIRKAAPYLVYDRLDFDIPVGEHGDNFDRYLVRMEEMRQSDRIVRQCFAQMEPGDIAVKDFHYVLPPKPQVYGTIEGLMAHFKLVMEGIQVPAGEAYSYTEAANGELGFYIVSDGGGRPYKLGLRAPGWPMLAALPYMVRGSLLADLIPTFDSINMIGGEVEQ</sequence>